<dbReference type="InterPro" id="IPR001608">
    <property type="entry name" value="Ala_racemase_N"/>
</dbReference>
<dbReference type="Gene3D" id="2.40.37.10">
    <property type="entry name" value="Lyase, Ornithine Decarboxylase, Chain A, domain 1"/>
    <property type="match status" value="1"/>
</dbReference>
<dbReference type="InterPro" id="IPR009006">
    <property type="entry name" value="Ala_racemase/Decarboxylase_C"/>
</dbReference>
<protein>
    <submittedName>
        <fullName evidence="6">Alanine racemase</fullName>
    </submittedName>
</protein>
<organism evidence="6 7">
    <name type="scientific">Desmospora profundinema</name>
    <dbReference type="NCBI Taxonomy" id="1571184"/>
    <lineage>
        <taxon>Bacteria</taxon>
        <taxon>Bacillati</taxon>
        <taxon>Bacillota</taxon>
        <taxon>Bacilli</taxon>
        <taxon>Bacillales</taxon>
        <taxon>Thermoactinomycetaceae</taxon>
        <taxon>Desmospora</taxon>
    </lineage>
</organism>
<keyword evidence="3" id="KW-0413">Isomerase</keyword>
<dbReference type="PANTHER" id="PTHR30511:SF0">
    <property type="entry name" value="ALANINE RACEMASE, CATABOLIC-RELATED"/>
    <property type="match status" value="1"/>
</dbReference>
<dbReference type="InterPro" id="IPR029066">
    <property type="entry name" value="PLP-binding_barrel"/>
</dbReference>
<name>A0ABU1INU1_9BACL</name>
<dbReference type="RefSeq" id="WP_309866360.1">
    <property type="nucleotide sequence ID" value="NZ_JAVDQG010000005.1"/>
</dbReference>
<feature type="domain" description="Alanine racemase N-terminal" evidence="5">
    <location>
        <begin position="26"/>
        <end position="234"/>
    </location>
</feature>
<evidence type="ECO:0000256" key="3">
    <source>
        <dbReference type="ARBA" id="ARBA00023235"/>
    </source>
</evidence>
<dbReference type="Gene3D" id="3.20.20.10">
    <property type="entry name" value="Alanine racemase"/>
    <property type="match status" value="1"/>
</dbReference>
<reference evidence="6 7" key="1">
    <citation type="submission" date="2023-07" db="EMBL/GenBank/DDBJ databases">
        <title>Genomic Encyclopedia of Type Strains, Phase IV (KMG-IV): sequencing the most valuable type-strain genomes for metagenomic binning, comparative biology and taxonomic classification.</title>
        <authorList>
            <person name="Goeker M."/>
        </authorList>
    </citation>
    <scope>NUCLEOTIDE SEQUENCE [LARGE SCALE GENOMIC DNA]</scope>
    <source>
        <strain evidence="6 7">DSM 45903</strain>
    </source>
</reference>
<dbReference type="EMBL" id="JAVDQG010000005">
    <property type="protein sequence ID" value="MDR6226459.1"/>
    <property type="molecule type" value="Genomic_DNA"/>
</dbReference>
<keyword evidence="2" id="KW-0663">Pyridoxal phosphate</keyword>
<evidence type="ECO:0000313" key="7">
    <source>
        <dbReference type="Proteomes" id="UP001185012"/>
    </source>
</evidence>
<gene>
    <name evidence="6" type="ORF">JOE21_002466</name>
</gene>
<sequence length="392" mass="44086">MSLTLYLNRKVWLRHLAETESRFPGFIPVIKGNGYGFGNEFLANAAQRAGKRSIAVGTVEEARHLGEEGSFDHLLILTPVLNELEPDDLRPERIYTVGSRQHLDYLVSAFARLADSKPNIWSGQERRPELRIAVKLQSAMKRYGFAREEADFLRQLESAGEEAGVAVHVEGYAIHFPKEGMSAASKEAQLKAWLERIPTDTPTFFVSHLSSAQYLRLREEHPQVNWVMRLGTDLWLKDKSFVDVRATVLDIQPVFRGERFGYKQRKAKRDGHLVYVAGGSANGVGLEAPPSVQSMKDALKLTAFWVLNLLNRNLSPYTFQGKRTWFAEPPHMQTSVLFFPSAAALPGVGEELPVQLRMTTAHFDRYIEEGEEEEDLLPSSSEKSDQTLGATS</sequence>
<evidence type="ECO:0000256" key="1">
    <source>
        <dbReference type="ARBA" id="ARBA00001933"/>
    </source>
</evidence>
<dbReference type="PANTHER" id="PTHR30511">
    <property type="entry name" value="ALANINE RACEMASE"/>
    <property type="match status" value="1"/>
</dbReference>
<dbReference type="SUPFAM" id="SSF51419">
    <property type="entry name" value="PLP-binding barrel"/>
    <property type="match status" value="1"/>
</dbReference>
<evidence type="ECO:0000256" key="4">
    <source>
        <dbReference type="SAM" id="MobiDB-lite"/>
    </source>
</evidence>
<feature type="region of interest" description="Disordered" evidence="4">
    <location>
        <begin position="369"/>
        <end position="392"/>
    </location>
</feature>
<evidence type="ECO:0000256" key="2">
    <source>
        <dbReference type="ARBA" id="ARBA00022898"/>
    </source>
</evidence>
<comment type="cofactor">
    <cofactor evidence="1">
        <name>pyridoxal 5'-phosphate</name>
        <dbReference type="ChEBI" id="CHEBI:597326"/>
    </cofactor>
</comment>
<accession>A0ABU1INU1</accession>
<dbReference type="Pfam" id="PF01168">
    <property type="entry name" value="Ala_racemase_N"/>
    <property type="match status" value="1"/>
</dbReference>
<dbReference type="InterPro" id="IPR000821">
    <property type="entry name" value="Ala_racemase"/>
</dbReference>
<evidence type="ECO:0000313" key="6">
    <source>
        <dbReference type="EMBL" id="MDR6226459.1"/>
    </source>
</evidence>
<keyword evidence="7" id="KW-1185">Reference proteome</keyword>
<comment type="caution">
    <text evidence="6">The sequence shown here is derived from an EMBL/GenBank/DDBJ whole genome shotgun (WGS) entry which is preliminary data.</text>
</comment>
<dbReference type="Proteomes" id="UP001185012">
    <property type="component" value="Unassembled WGS sequence"/>
</dbReference>
<evidence type="ECO:0000259" key="5">
    <source>
        <dbReference type="Pfam" id="PF01168"/>
    </source>
</evidence>
<proteinExistence type="predicted"/>